<dbReference type="VEuPathDB" id="FungiDB:BO78DRAFT_396256"/>
<keyword evidence="2" id="KW-0811">Translocation</keyword>
<protein>
    <recommendedName>
        <fullName evidence="4 7">Peroxisomal membrane protein PEX14</fullName>
    </recommendedName>
    <alternativeName>
        <fullName evidence="5 7">Peroxin-14</fullName>
    </alternativeName>
</protein>
<comment type="subcellular location">
    <subcellularLocation>
        <location evidence="6 7">Peroxisome membrane</location>
    </subcellularLocation>
</comment>
<feature type="compositionally biased region" description="Low complexity" evidence="8">
    <location>
        <begin position="101"/>
        <end position="148"/>
    </location>
</feature>
<evidence type="ECO:0000256" key="3">
    <source>
        <dbReference type="ARBA" id="ARBA00023140"/>
    </source>
</evidence>
<keyword evidence="3 7" id="KW-0576">Peroxisome</keyword>
<evidence type="ECO:0000313" key="11">
    <source>
        <dbReference type="Proteomes" id="UP000248423"/>
    </source>
</evidence>
<feature type="compositionally biased region" description="Polar residues" evidence="8">
    <location>
        <begin position="7"/>
        <end position="17"/>
    </location>
</feature>
<evidence type="ECO:0000256" key="1">
    <source>
        <dbReference type="ARBA" id="ARBA00005443"/>
    </source>
</evidence>
<evidence type="ECO:0000256" key="2">
    <source>
        <dbReference type="ARBA" id="ARBA00023010"/>
    </source>
</evidence>
<comment type="similarity">
    <text evidence="1 7">Belongs to the peroxin-14 family.</text>
</comment>
<feature type="domain" description="Peroxisome membrane anchor protein Pex14p N-terminal" evidence="9">
    <location>
        <begin position="40"/>
        <end position="83"/>
    </location>
</feature>
<accession>A0A319EU68</accession>
<feature type="region of interest" description="Disordered" evidence="8">
    <location>
        <begin position="1"/>
        <end position="41"/>
    </location>
</feature>
<dbReference type="GO" id="GO:0005778">
    <property type="term" value="C:peroxisomal membrane"/>
    <property type="evidence" value="ECO:0007669"/>
    <property type="project" value="UniProtKB-SubCell"/>
</dbReference>
<dbReference type="InterPro" id="IPR036388">
    <property type="entry name" value="WH-like_DNA-bd_sf"/>
</dbReference>
<comment type="function">
    <text evidence="7">Component of the PEX13-PEX14 docking complex, a translocon channel that specifically mediates the import of peroxisomal cargo proteins bound to PEX5 receptor. The PEX13-PEX14 docking complex forms a large import pore which can be opened to a diameter of about 9 nm. Mechanistically, PEX5 receptor along with cargo proteins associates with the PEX14 subunit of the PEX13-PEX14 docking complex in the cytosol, leading to the insertion of the receptor into the organelle membrane with the concomitant translocation of the cargo into the peroxisome matrix.</text>
</comment>
<dbReference type="EMBL" id="KZ826340">
    <property type="protein sequence ID" value="PYI07634.1"/>
    <property type="molecule type" value="Genomic_DNA"/>
</dbReference>
<organism evidence="10 11">
    <name type="scientific">Aspergillus sclerotiicarbonarius (strain CBS 121057 / IBT 28362)</name>
    <dbReference type="NCBI Taxonomy" id="1448318"/>
    <lineage>
        <taxon>Eukaryota</taxon>
        <taxon>Fungi</taxon>
        <taxon>Dikarya</taxon>
        <taxon>Ascomycota</taxon>
        <taxon>Pezizomycotina</taxon>
        <taxon>Eurotiomycetes</taxon>
        <taxon>Eurotiomycetidae</taxon>
        <taxon>Eurotiales</taxon>
        <taxon>Aspergillaceae</taxon>
        <taxon>Aspergillus</taxon>
        <taxon>Aspergillus subgen. Circumdati</taxon>
    </lineage>
</organism>
<evidence type="ECO:0000313" key="10">
    <source>
        <dbReference type="EMBL" id="PYI07634.1"/>
    </source>
</evidence>
<dbReference type="GO" id="GO:0005102">
    <property type="term" value="F:signaling receptor binding"/>
    <property type="evidence" value="ECO:0007669"/>
    <property type="project" value="TreeGrafter"/>
</dbReference>
<dbReference type="GO" id="GO:0016560">
    <property type="term" value="P:protein import into peroxisome matrix, docking"/>
    <property type="evidence" value="ECO:0007669"/>
    <property type="project" value="UniProtKB-UniRule"/>
</dbReference>
<feature type="region of interest" description="Disordered" evidence="8">
    <location>
        <begin position="70"/>
        <end position="149"/>
    </location>
</feature>
<dbReference type="Proteomes" id="UP000248423">
    <property type="component" value="Unassembled WGS sequence"/>
</dbReference>
<evidence type="ECO:0000256" key="7">
    <source>
        <dbReference type="RuleBase" id="RU367032"/>
    </source>
</evidence>
<sequence>MADSKPKSSSIPQWQQPNNATNNDSDSASASSPTSDETSRSALIEQAIKFLEDDSICDAPTDRKVTFLQSKGLHEDEINTLLGISPTSKLSDTTEEEKTTSPETTASTSTDPAPPTSNASASLPQPSSSSPSTTSAPPPATATKANNTRDIAPIITYPEFLSTPTKQPPLVTLRSILYTLYGAAGFGATFYGASEYLIKPMLANLTTARQELAETASTNLQKLNEKLEQNVSDIPASLLNTQKPEKDSDSDSESITSDPTELFHRDVATQTTSSDFAPTYSSSTAKDATTPAEPVAAVNTHIKRLEVISSHLREFSDTDKDSSTLDSTMRTRLNELHHYLDGLIYSKPGFSPLSGYGMYSTPGMDSGSGTATGVGKAEEDAIASFRAEIRGVKGALLSARNFPAGRGGRVGGVAGR</sequence>
<dbReference type="PANTHER" id="PTHR23058">
    <property type="entry name" value="PEROXISOMAL MEMBRANE PROTEIN PEX14"/>
    <property type="match status" value="1"/>
</dbReference>
<keyword evidence="7" id="KW-0813">Transport</keyword>
<feature type="compositionally biased region" description="Low complexity" evidence="8">
    <location>
        <begin position="18"/>
        <end position="41"/>
    </location>
</feature>
<evidence type="ECO:0000259" key="9">
    <source>
        <dbReference type="Pfam" id="PF04695"/>
    </source>
</evidence>
<dbReference type="Pfam" id="PF04695">
    <property type="entry name" value="Pex14_N"/>
    <property type="match status" value="1"/>
</dbReference>
<evidence type="ECO:0000256" key="5">
    <source>
        <dbReference type="ARBA" id="ARBA00029691"/>
    </source>
</evidence>
<keyword evidence="7" id="KW-0653">Protein transport</keyword>
<keyword evidence="11" id="KW-1185">Reference proteome</keyword>
<dbReference type="PANTHER" id="PTHR23058:SF5">
    <property type="entry name" value="PEROXISOMAL MEMBRANE PROTEIN PEX14"/>
    <property type="match status" value="1"/>
</dbReference>
<feature type="region of interest" description="Disordered" evidence="8">
    <location>
        <begin position="235"/>
        <end position="293"/>
    </location>
</feature>
<proteinExistence type="inferred from homology"/>
<dbReference type="GO" id="GO:1990429">
    <property type="term" value="C:peroxisomal importomer complex"/>
    <property type="evidence" value="ECO:0007669"/>
    <property type="project" value="TreeGrafter"/>
</dbReference>
<dbReference type="Gene3D" id="1.10.10.10">
    <property type="entry name" value="Winged helix-like DNA-binding domain superfamily/Winged helix DNA-binding domain"/>
    <property type="match status" value="1"/>
</dbReference>
<reference evidence="10 11" key="1">
    <citation type="submission" date="2018-02" db="EMBL/GenBank/DDBJ databases">
        <title>The genomes of Aspergillus section Nigri reveals drivers in fungal speciation.</title>
        <authorList>
            <consortium name="DOE Joint Genome Institute"/>
            <person name="Vesth T.C."/>
            <person name="Nybo J."/>
            <person name="Theobald S."/>
            <person name="Brandl J."/>
            <person name="Frisvad J.C."/>
            <person name="Nielsen K.F."/>
            <person name="Lyhne E.K."/>
            <person name="Kogle M.E."/>
            <person name="Kuo A."/>
            <person name="Riley R."/>
            <person name="Clum A."/>
            <person name="Nolan M."/>
            <person name="Lipzen A."/>
            <person name="Salamov A."/>
            <person name="Henrissat B."/>
            <person name="Wiebenga A."/>
            <person name="De vries R.P."/>
            <person name="Grigoriev I.V."/>
            <person name="Mortensen U.H."/>
            <person name="Andersen M.R."/>
            <person name="Baker S.E."/>
        </authorList>
    </citation>
    <scope>NUCLEOTIDE SEQUENCE [LARGE SCALE GENOMIC DNA]</scope>
    <source>
        <strain evidence="10 11">CBS 121057</strain>
    </source>
</reference>
<evidence type="ECO:0000256" key="6">
    <source>
        <dbReference type="ARBA" id="ARBA00046271"/>
    </source>
</evidence>
<gene>
    <name evidence="10" type="ORF">BO78DRAFT_396256</name>
</gene>
<dbReference type="InterPro" id="IPR025655">
    <property type="entry name" value="PEX14"/>
</dbReference>
<dbReference type="InterPro" id="IPR006785">
    <property type="entry name" value="Pex14_N"/>
</dbReference>
<name>A0A319EU68_ASPSB</name>
<evidence type="ECO:0000256" key="4">
    <source>
        <dbReference type="ARBA" id="ARBA00029502"/>
    </source>
</evidence>
<feature type="compositionally biased region" description="Polar residues" evidence="8">
    <location>
        <begin position="268"/>
        <end position="287"/>
    </location>
</feature>
<keyword evidence="7" id="KW-0472">Membrane</keyword>
<dbReference type="AlphaFoldDB" id="A0A319EU68"/>
<dbReference type="OrthoDB" id="441517at2759"/>
<evidence type="ECO:0000256" key="8">
    <source>
        <dbReference type="SAM" id="MobiDB-lite"/>
    </source>
</evidence>